<dbReference type="SUPFAM" id="SSF57850">
    <property type="entry name" value="RING/U-box"/>
    <property type="match status" value="1"/>
</dbReference>
<evidence type="ECO:0000256" key="1">
    <source>
        <dbReference type="ARBA" id="ARBA00004123"/>
    </source>
</evidence>
<dbReference type="FunFam" id="3.30.40.10:FF:000122">
    <property type="entry name" value="polycomb group RING finger protein 1"/>
    <property type="match status" value="1"/>
</dbReference>
<keyword evidence="13" id="KW-1185">Reference proteome</keyword>
<dbReference type="InterPro" id="IPR017907">
    <property type="entry name" value="Znf_RING_CS"/>
</dbReference>
<name>A0A9Q0YT85_HOLLE</name>
<dbReference type="PANTHER" id="PTHR10825">
    <property type="entry name" value="RING FINGER DOMAIN-CONTAINING, POLYCOMB GROUP COMPONENT"/>
    <property type="match status" value="1"/>
</dbReference>
<keyword evidence="6" id="KW-0805">Transcription regulation</keyword>
<evidence type="ECO:0000256" key="4">
    <source>
        <dbReference type="ARBA" id="ARBA00022771"/>
    </source>
</evidence>
<keyword evidence="3" id="KW-0479">Metal-binding</keyword>
<sequence length="246" mass="28912">MYHFDDDDLDDEPLRINIRELNQHVVCILCAGYFIDATTIIECLHTFCKSCIVKYLQTSKHCPMCNIKIHETQPLLNLRPDRTMQDIIFKLIPGLFDSEEQRKKEFYKSRGLDKVQSKVQQKSFSGKLDPTGGHFYRNDEQLSLCLELMESNEKEEIQAESILAKKFIRCSVRTCVYHLQKLLIKKLHIPENMTVHVFCDGERLHEDEPMKLIWLTHWFEKAAPMVLHYQPVPREKTVKTKDSKVS</sequence>
<dbReference type="Pfam" id="PF16207">
    <property type="entry name" value="RAWUL"/>
    <property type="match status" value="1"/>
</dbReference>
<reference evidence="12" key="1">
    <citation type="submission" date="2021-10" db="EMBL/GenBank/DDBJ databases">
        <title>Tropical sea cucumber genome reveals ecological adaptation and Cuvierian tubules defense mechanism.</title>
        <authorList>
            <person name="Chen T."/>
        </authorList>
    </citation>
    <scope>NUCLEOTIDE SEQUENCE</scope>
    <source>
        <strain evidence="12">Nanhai2018</strain>
        <tissue evidence="12">Muscle</tissue>
    </source>
</reference>
<dbReference type="EMBL" id="JAIZAY010000017">
    <property type="protein sequence ID" value="KAJ8026352.1"/>
    <property type="molecule type" value="Genomic_DNA"/>
</dbReference>
<keyword evidence="7" id="KW-0804">Transcription</keyword>
<keyword evidence="8" id="KW-0539">Nucleus</keyword>
<dbReference type="FunFam" id="3.10.20.90:FF:000099">
    <property type="entry name" value="Polycomb group RING finger protein 1"/>
    <property type="match status" value="1"/>
</dbReference>
<proteinExistence type="predicted"/>
<keyword evidence="4 10" id="KW-0863">Zinc-finger</keyword>
<comment type="subcellular location">
    <subcellularLocation>
        <location evidence="1">Nucleus</location>
    </subcellularLocation>
</comment>
<dbReference type="CDD" id="cd16733">
    <property type="entry name" value="RING-HC_PCGF1"/>
    <property type="match status" value="1"/>
</dbReference>
<dbReference type="Pfam" id="PF13923">
    <property type="entry name" value="zf-C3HC4_2"/>
    <property type="match status" value="1"/>
</dbReference>
<dbReference type="InterPro" id="IPR032443">
    <property type="entry name" value="RAWUL"/>
</dbReference>
<comment type="caution">
    <text evidence="12">The sequence shown here is derived from an EMBL/GenBank/DDBJ whole genome shotgun (WGS) entry which is preliminary data.</text>
</comment>
<dbReference type="OrthoDB" id="1305878at2759"/>
<dbReference type="AlphaFoldDB" id="A0A9Q0YT85"/>
<dbReference type="Gene3D" id="3.10.20.90">
    <property type="entry name" value="Phosphatidylinositol 3-kinase Catalytic Subunit, Chain A, domain 1"/>
    <property type="match status" value="1"/>
</dbReference>
<dbReference type="PROSITE" id="PS50089">
    <property type="entry name" value="ZF_RING_2"/>
    <property type="match status" value="1"/>
</dbReference>
<dbReference type="InterPro" id="IPR013083">
    <property type="entry name" value="Znf_RING/FYVE/PHD"/>
</dbReference>
<keyword evidence="5" id="KW-0862">Zinc</keyword>
<dbReference type="SMART" id="SM00184">
    <property type="entry name" value="RING"/>
    <property type="match status" value="1"/>
</dbReference>
<evidence type="ECO:0000259" key="11">
    <source>
        <dbReference type="PROSITE" id="PS50089"/>
    </source>
</evidence>
<dbReference type="CDD" id="cd17081">
    <property type="entry name" value="RAWUL_PCGF1"/>
    <property type="match status" value="1"/>
</dbReference>
<evidence type="ECO:0000256" key="6">
    <source>
        <dbReference type="ARBA" id="ARBA00023015"/>
    </source>
</evidence>
<keyword evidence="2" id="KW-0678">Repressor</keyword>
<evidence type="ECO:0000256" key="7">
    <source>
        <dbReference type="ARBA" id="ARBA00023163"/>
    </source>
</evidence>
<dbReference type="PROSITE" id="PS00518">
    <property type="entry name" value="ZF_RING_1"/>
    <property type="match status" value="1"/>
</dbReference>
<evidence type="ECO:0000313" key="12">
    <source>
        <dbReference type="EMBL" id="KAJ8026352.1"/>
    </source>
</evidence>
<dbReference type="GO" id="GO:0035102">
    <property type="term" value="C:PRC1 complex"/>
    <property type="evidence" value="ECO:0007669"/>
    <property type="project" value="TreeGrafter"/>
</dbReference>
<gene>
    <name evidence="12" type="ORF">HOLleu_34173</name>
</gene>
<dbReference type="GO" id="GO:0000122">
    <property type="term" value="P:negative regulation of transcription by RNA polymerase II"/>
    <property type="evidence" value="ECO:0007669"/>
    <property type="project" value="TreeGrafter"/>
</dbReference>
<evidence type="ECO:0000256" key="3">
    <source>
        <dbReference type="ARBA" id="ARBA00022723"/>
    </source>
</evidence>
<evidence type="ECO:0000256" key="8">
    <source>
        <dbReference type="ARBA" id="ARBA00023242"/>
    </source>
</evidence>
<dbReference type="GO" id="GO:0008270">
    <property type="term" value="F:zinc ion binding"/>
    <property type="evidence" value="ECO:0007669"/>
    <property type="project" value="UniProtKB-KW"/>
</dbReference>
<evidence type="ECO:0000256" key="10">
    <source>
        <dbReference type="PROSITE-ProRule" id="PRU00175"/>
    </source>
</evidence>
<protein>
    <recommendedName>
        <fullName evidence="9">Polycomb group RING finger protein 1</fullName>
    </recommendedName>
</protein>
<organism evidence="12 13">
    <name type="scientific">Holothuria leucospilota</name>
    <name type="common">Black long sea cucumber</name>
    <name type="synonym">Mertensiothuria leucospilota</name>
    <dbReference type="NCBI Taxonomy" id="206669"/>
    <lineage>
        <taxon>Eukaryota</taxon>
        <taxon>Metazoa</taxon>
        <taxon>Echinodermata</taxon>
        <taxon>Eleutherozoa</taxon>
        <taxon>Echinozoa</taxon>
        <taxon>Holothuroidea</taxon>
        <taxon>Aspidochirotacea</taxon>
        <taxon>Aspidochirotida</taxon>
        <taxon>Holothuriidae</taxon>
        <taxon>Holothuria</taxon>
    </lineage>
</organism>
<dbReference type="Gene3D" id="3.30.40.10">
    <property type="entry name" value="Zinc/RING finger domain, C3HC4 (zinc finger)"/>
    <property type="match status" value="1"/>
</dbReference>
<evidence type="ECO:0000256" key="5">
    <source>
        <dbReference type="ARBA" id="ARBA00022833"/>
    </source>
</evidence>
<dbReference type="GO" id="GO:1990841">
    <property type="term" value="F:promoter-specific chromatin binding"/>
    <property type="evidence" value="ECO:0007669"/>
    <property type="project" value="TreeGrafter"/>
</dbReference>
<evidence type="ECO:0000256" key="9">
    <source>
        <dbReference type="ARBA" id="ARBA00040075"/>
    </source>
</evidence>
<accession>A0A9Q0YT85</accession>
<dbReference type="Proteomes" id="UP001152320">
    <property type="component" value="Chromosome 17"/>
</dbReference>
<evidence type="ECO:0000256" key="2">
    <source>
        <dbReference type="ARBA" id="ARBA00022491"/>
    </source>
</evidence>
<evidence type="ECO:0000313" key="13">
    <source>
        <dbReference type="Proteomes" id="UP001152320"/>
    </source>
</evidence>
<dbReference type="PANTHER" id="PTHR10825:SF29">
    <property type="entry name" value="POLYCOMB GROUP RING FINGER PROTEIN 1"/>
    <property type="match status" value="1"/>
</dbReference>
<feature type="domain" description="RING-type" evidence="11">
    <location>
        <begin position="27"/>
        <end position="66"/>
    </location>
</feature>
<dbReference type="InterPro" id="IPR001841">
    <property type="entry name" value="Znf_RING"/>
</dbReference>